<organism evidence="1 2">
    <name type="scientific">Lasiosphaeria hispida</name>
    <dbReference type="NCBI Taxonomy" id="260671"/>
    <lineage>
        <taxon>Eukaryota</taxon>
        <taxon>Fungi</taxon>
        <taxon>Dikarya</taxon>
        <taxon>Ascomycota</taxon>
        <taxon>Pezizomycotina</taxon>
        <taxon>Sordariomycetes</taxon>
        <taxon>Sordariomycetidae</taxon>
        <taxon>Sordariales</taxon>
        <taxon>Lasiosphaeriaceae</taxon>
        <taxon>Lasiosphaeria</taxon>
    </lineage>
</organism>
<proteinExistence type="predicted"/>
<keyword evidence="2" id="KW-1185">Reference proteome</keyword>
<dbReference type="Proteomes" id="UP001275084">
    <property type="component" value="Unassembled WGS sequence"/>
</dbReference>
<accession>A0AAJ0HDF9</accession>
<gene>
    <name evidence="1" type="ORF">B0T25DRAFT_226120</name>
</gene>
<evidence type="ECO:0000313" key="2">
    <source>
        <dbReference type="Proteomes" id="UP001275084"/>
    </source>
</evidence>
<evidence type="ECO:0000313" key="1">
    <source>
        <dbReference type="EMBL" id="KAK3348591.1"/>
    </source>
</evidence>
<dbReference type="EMBL" id="JAUIQD010000005">
    <property type="protein sequence ID" value="KAK3348591.1"/>
    <property type="molecule type" value="Genomic_DNA"/>
</dbReference>
<protein>
    <submittedName>
        <fullName evidence="1">Uncharacterized protein</fullName>
    </submittedName>
</protein>
<sequence length="250" mass="26661">MSYIVHCIAPICSPPRESAAVVALGMGHGDESRGHTHCLRSSSANCQCASFGCKLAGSWRTCARAASRSWCHSCRASQAGCGQAAAVAISRMAPRYLNTWTVPTSHSCSRAPPRLGPSGGFLGVPGLRPSLEHARPLPMLPQSLPYFLSHPSPRPGSIFATCSHPPCLSPAARLVRSSAVYSPVPSMGWGARSPQSTPTRYLSHYTPSTYFPTLRRSESLHEASMGSWCSHEGDSFLHFASGQCLKAVLP</sequence>
<name>A0AAJ0HDF9_9PEZI</name>
<comment type="caution">
    <text evidence="1">The sequence shown here is derived from an EMBL/GenBank/DDBJ whole genome shotgun (WGS) entry which is preliminary data.</text>
</comment>
<reference evidence="1" key="1">
    <citation type="journal article" date="2023" name="Mol. Phylogenet. Evol.">
        <title>Genome-scale phylogeny and comparative genomics of the fungal order Sordariales.</title>
        <authorList>
            <person name="Hensen N."/>
            <person name="Bonometti L."/>
            <person name="Westerberg I."/>
            <person name="Brannstrom I.O."/>
            <person name="Guillou S."/>
            <person name="Cros-Aarteil S."/>
            <person name="Calhoun S."/>
            <person name="Haridas S."/>
            <person name="Kuo A."/>
            <person name="Mondo S."/>
            <person name="Pangilinan J."/>
            <person name="Riley R."/>
            <person name="LaButti K."/>
            <person name="Andreopoulos B."/>
            <person name="Lipzen A."/>
            <person name="Chen C."/>
            <person name="Yan M."/>
            <person name="Daum C."/>
            <person name="Ng V."/>
            <person name="Clum A."/>
            <person name="Steindorff A."/>
            <person name="Ohm R.A."/>
            <person name="Martin F."/>
            <person name="Silar P."/>
            <person name="Natvig D.O."/>
            <person name="Lalanne C."/>
            <person name="Gautier V."/>
            <person name="Ament-Velasquez S.L."/>
            <person name="Kruys A."/>
            <person name="Hutchinson M.I."/>
            <person name="Powell A.J."/>
            <person name="Barry K."/>
            <person name="Miller A.N."/>
            <person name="Grigoriev I.V."/>
            <person name="Debuchy R."/>
            <person name="Gladieux P."/>
            <person name="Hiltunen Thoren M."/>
            <person name="Johannesson H."/>
        </authorList>
    </citation>
    <scope>NUCLEOTIDE SEQUENCE</scope>
    <source>
        <strain evidence="1">CBS 955.72</strain>
    </source>
</reference>
<dbReference type="AlphaFoldDB" id="A0AAJ0HDF9"/>
<reference evidence="1" key="2">
    <citation type="submission" date="2023-06" db="EMBL/GenBank/DDBJ databases">
        <authorList>
            <consortium name="Lawrence Berkeley National Laboratory"/>
            <person name="Haridas S."/>
            <person name="Hensen N."/>
            <person name="Bonometti L."/>
            <person name="Westerberg I."/>
            <person name="Brannstrom I.O."/>
            <person name="Guillou S."/>
            <person name="Cros-Aarteil S."/>
            <person name="Calhoun S."/>
            <person name="Kuo A."/>
            <person name="Mondo S."/>
            <person name="Pangilinan J."/>
            <person name="Riley R."/>
            <person name="Labutti K."/>
            <person name="Andreopoulos B."/>
            <person name="Lipzen A."/>
            <person name="Chen C."/>
            <person name="Yanf M."/>
            <person name="Daum C."/>
            <person name="Ng V."/>
            <person name="Clum A."/>
            <person name="Steindorff A."/>
            <person name="Ohm R."/>
            <person name="Martin F."/>
            <person name="Silar P."/>
            <person name="Natvig D."/>
            <person name="Lalanne C."/>
            <person name="Gautier V."/>
            <person name="Ament-Velasquez S.L."/>
            <person name="Kruys A."/>
            <person name="Hutchinson M.I."/>
            <person name="Powell A.J."/>
            <person name="Barry K."/>
            <person name="Miller A.N."/>
            <person name="Grigoriev I.V."/>
            <person name="Debuchy R."/>
            <person name="Gladieux P."/>
            <person name="Thoren M.H."/>
            <person name="Johannesson H."/>
        </authorList>
    </citation>
    <scope>NUCLEOTIDE SEQUENCE</scope>
    <source>
        <strain evidence="1">CBS 955.72</strain>
    </source>
</reference>